<organism evidence="6">
    <name type="scientific">Capitella teleta</name>
    <name type="common">Polychaete worm</name>
    <dbReference type="NCBI Taxonomy" id="283909"/>
    <lineage>
        <taxon>Eukaryota</taxon>
        <taxon>Metazoa</taxon>
        <taxon>Spiralia</taxon>
        <taxon>Lophotrochozoa</taxon>
        <taxon>Annelida</taxon>
        <taxon>Polychaeta</taxon>
        <taxon>Sedentaria</taxon>
        <taxon>Scolecida</taxon>
        <taxon>Capitellidae</taxon>
        <taxon>Capitella</taxon>
    </lineage>
</organism>
<dbReference type="EMBL" id="KB303020">
    <property type="protein sequence ID" value="ELU03645.1"/>
    <property type="molecule type" value="Genomic_DNA"/>
</dbReference>
<dbReference type="PROSITE" id="PS50222">
    <property type="entry name" value="EF_HAND_2"/>
    <property type="match status" value="3"/>
</dbReference>
<keyword evidence="2" id="KW-0479">Metal-binding</keyword>
<dbReference type="GO" id="GO:0005509">
    <property type="term" value="F:calcium ion binding"/>
    <property type="evidence" value="ECO:0007669"/>
    <property type="project" value="InterPro"/>
</dbReference>
<dbReference type="EnsemblMetazoa" id="CapteT186204">
    <property type="protein sequence ID" value="CapteP186204"/>
    <property type="gene ID" value="CapteG186204"/>
</dbReference>
<proteinExistence type="inferred from homology"/>
<evidence type="ECO:0000313" key="8">
    <source>
        <dbReference type="Proteomes" id="UP000014760"/>
    </source>
</evidence>
<reference evidence="7" key="3">
    <citation type="submission" date="2015-06" db="UniProtKB">
        <authorList>
            <consortium name="EnsemblMetazoa"/>
        </authorList>
    </citation>
    <scope>IDENTIFICATION</scope>
</reference>
<dbReference type="Pfam" id="PF13833">
    <property type="entry name" value="EF-hand_8"/>
    <property type="match status" value="1"/>
</dbReference>
<comment type="similarity">
    <text evidence="1">Belongs to the recoverin family.</text>
</comment>
<dbReference type="PROSITE" id="PS00018">
    <property type="entry name" value="EF_HAND_1"/>
    <property type="match status" value="3"/>
</dbReference>
<dbReference type="InterPro" id="IPR011992">
    <property type="entry name" value="EF-hand-dom_pair"/>
</dbReference>
<dbReference type="Proteomes" id="UP000014760">
    <property type="component" value="Unassembled WGS sequence"/>
</dbReference>
<dbReference type="PANTHER" id="PTHR23055:SF69">
    <property type="entry name" value="NEURONAL CALCIUM SENSOR 2"/>
    <property type="match status" value="1"/>
</dbReference>
<dbReference type="PANTHER" id="PTHR23055">
    <property type="entry name" value="CALCIUM BINDING PROTEINS"/>
    <property type="match status" value="1"/>
</dbReference>
<dbReference type="SUPFAM" id="SSF47473">
    <property type="entry name" value="EF-hand"/>
    <property type="match status" value="1"/>
</dbReference>
<feature type="domain" description="EF-hand" evidence="5">
    <location>
        <begin position="61"/>
        <end position="96"/>
    </location>
</feature>
<keyword evidence="8" id="KW-1185">Reference proteome</keyword>
<dbReference type="Gene3D" id="1.10.238.10">
    <property type="entry name" value="EF-hand"/>
    <property type="match status" value="1"/>
</dbReference>
<evidence type="ECO:0000259" key="5">
    <source>
        <dbReference type="PROSITE" id="PS50222"/>
    </source>
</evidence>
<keyword evidence="3" id="KW-0677">Repeat</keyword>
<dbReference type="OrthoDB" id="191686at2759"/>
<dbReference type="OMA" id="TALYLMT"/>
<dbReference type="InterPro" id="IPR018247">
    <property type="entry name" value="EF_Hand_1_Ca_BS"/>
</dbReference>
<dbReference type="AlphaFoldDB" id="R7UBA1"/>
<dbReference type="CDD" id="cd00051">
    <property type="entry name" value="EFh"/>
    <property type="match status" value="2"/>
</dbReference>
<feature type="domain" description="EF-hand" evidence="5">
    <location>
        <begin position="97"/>
        <end position="132"/>
    </location>
</feature>
<protein>
    <recommendedName>
        <fullName evidence="5">EF-hand domain-containing protein</fullName>
    </recommendedName>
</protein>
<evidence type="ECO:0000256" key="4">
    <source>
        <dbReference type="ARBA" id="ARBA00022837"/>
    </source>
</evidence>
<dbReference type="Pfam" id="PF13499">
    <property type="entry name" value="EF-hand_7"/>
    <property type="match status" value="1"/>
</dbReference>
<sequence length="197" mass="22224">MGGGGSKKLSKEDMDFLVDNTNFTKQQIKQWYKGFMRDCPNGQLTRKKFLEVYSSFFPQGNAEKFCEHVFRTFDSDNSGKIDFKEFLLAINITSAGKPEQKLEWAFAMYDVNGDGTIEPKEMEEIISAIYSMVGASLSYNDKDEDTPEKRTVEIFAKMDENKDGVLSKPEFIKGCMSDEFLYQMLTADAGGPGPTAE</sequence>
<gene>
    <name evidence="6" type="ORF">CAPTEDRAFT_186204</name>
</gene>
<evidence type="ECO:0000313" key="6">
    <source>
        <dbReference type="EMBL" id="ELU03645.1"/>
    </source>
</evidence>
<reference evidence="6 8" key="2">
    <citation type="journal article" date="2013" name="Nature">
        <title>Insights into bilaterian evolution from three spiralian genomes.</title>
        <authorList>
            <person name="Simakov O."/>
            <person name="Marletaz F."/>
            <person name="Cho S.J."/>
            <person name="Edsinger-Gonzales E."/>
            <person name="Havlak P."/>
            <person name="Hellsten U."/>
            <person name="Kuo D.H."/>
            <person name="Larsson T."/>
            <person name="Lv J."/>
            <person name="Arendt D."/>
            <person name="Savage R."/>
            <person name="Osoegawa K."/>
            <person name="de Jong P."/>
            <person name="Grimwood J."/>
            <person name="Chapman J.A."/>
            <person name="Shapiro H."/>
            <person name="Aerts A."/>
            <person name="Otillar R.P."/>
            <person name="Terry A.Y."/>
            <person name="Boore J.L."/>
            <person name="Grigoriev I.V."/>
            <person name="Lindberg D.R."/>
            <person name="Seaver E.C."/>
            <person name="Weisblat D.A."/>
            <person name="Putnam N.H."/>
            <person name="Rokhsar D.S."/>
        </authorList>
    </citation>
    <scope>NUCLEOTIDE SEQUENCE</scope>
    <source>
        <strain evidence="6 8">I ESC-2004</strain>
    </source>
</reference>
<reference evidence="8" key="1">
    <citation type="submission" date="2012-12" db="EMBL/GenBank/DDBJ databases">
        <authorList>
            <person name="Hellsten U."/>
            <person name="Grimwood J."/>
            <person name="Chapman J.A."/>
            <person name="Shapiro H."/>
            <person name="Aerts A."/>
            <person name="Otillar R.P."/>
            <person name="Terry A.Y."/>
            <person name="Boore J.L."/>
            <person name="Simakov O."/>
            <person name="Marletaz F."/>
            <person name="Cho S.-J."/>
            <person name="Edsinger-Gonzales E."/>
            <person name="Havlak P."/>
            <person name="Kuo D.-H."/>
            <person name="Larsson T."/>
            <person name="Lv J."/>
            <person name="Arendt D."/>
            <person name="Savage R."/>
            <person name="Osoegawa K."/>
            <person name="de Jong P."/>
            <person name="Lindberg D.R."/>
            <person name="Seaver E.C."/>
            <person name="Weisblat D.A."/>
            <person name="Putnam N.H."/>
            <person name="Grigoriev I.V."/>
            <person name="Rokhsar D.S."/>
        </authorList>
    </citation>
    <scope>NUCLEOTIDE SEQUENCE</scope>
    <source>
        <strain evidence="8">I ESC-2004</strain>
    </source>
</reference>
<keyword evidence="4" id="KW-0106">Calcium</keyword>
<evidence type="ECO:0000256" key="3">
    <source>
        <dbReference type="ARBA" id="ARBA00022737"/>
    </source>
</evidence>
<dbReference type="InterPro" id="IPR002048">
    <property type="entry name" value="EF_hand_dom"/>
</dbReference>
<dbReference type="FunFam" id="1.10.238.10:FF:000009">
    <property type="entry name" value="Visinin-like protein 1"/>
    <property type="match status" value="1"/>
</dbReference>
<dbReference type="PRINTS" id="PR00450">
    <property type="entry name" value="RECOVERIN"/>
</dbReference>
<dbReference type="SMART" id="SM00054">
    <property type="entry name" value="EFh"/>
    <property type="match status" value="3"/>
</dbReference>
<name>R7UBA1_CAPTE</name>
<dbReference type="HOGENOM" id="CLU_072366_1_0_1"/>
<evidence type="ECO:0000256" key="1">
    <source>
        <dbReference type="ARBA" id="ARBA00006049"/>
    </source>
</evidence>
<evidence type="ECO:0000256" key="2">
    <source>
        <dbReference type="ARBA" id="ARBA00022723"/>
    </source>
</evidence>
<dbReference type="EMBL" id="AMQN01001501">
    <property type="status" value="NOT_ANNOTATED_CDS"/>
    <property type="molecule type" value="Genomic_DNA"/>
</dbReference>
<accession>R7UBA1</accession>
<dbReference type="STRING" id="283909.R7UBA1"/>
<evidence type="ECO:0000313" key="7">
    <source>
        <dbReference type="EnsemblMetazoa" id="CapteP186204"/>
    </source>
</evidence>
<dbReference type="InterPro" id="IPR028846">
    <property type="entry name" value="Recoverin"/>
</dbReference>
<feature type="domain" description="EF-hand" evidence="5">
    <location>
        <begin position="146"/>
        <end position="181"/>
    </location>
</feature>